<dbReference type="Proteomes" id="UP000199137">
    <property type="component" value="Unassembled WGS sequence"/>
</dbReference>
<dbReference type="STRING" id="112413.SAMN05421854_104253"/>
<dbReference type="InterPro" id="IPR029062">
    <property type="entry name" value="Class_I_gatase-like"/>
</dbReference>
<reference evidence="1 2" key="1">
    <citation type="submission" date="2016-10" db="EMBL/GenBank/DDBJ databases">
        <authorList>
            <person name="de Groot N.N."/>
        </authorList>
    </citation>
    <scope>NUCLEOTIDE SEQUENCE [LARGE SCALE GENOMIC DNA]</scope>
    <source>
        <strain evidence="1 2">DSM 44637</strain>
    </source>
</reference>
<accession>A0A1I5N4Q1</accession>
<name>A0A1I5N4Q1_9PSEU</name>
<evidence type="ECO:0000313" key="2">
    <source>
        <dbReference type="Proteomes" id="UP000199137"/>
    </source>
</evidence>
<dbReference type="SUPFAM" id="SSF52317">
    <property type="entry name" value="Class I glutamine amidotransferase-like"/>
    <property type="match status" value="1"/>
</dbReference>
<dbReference type="Gene3D" id="3.40.50.880">
    <property type="match status" value="1"/>
</dbReference>
<proteinExistence type="predicted"/>
<evidence type="ECO:0000313" key="1">
    <source>
        <dbReference type="EMBL" id="SFP16687.1"/>
    </source>
</evidence>
<dbReference type="AlphaFoldDB" id="A0A1I5N4Q1"/>
<gene>
    <name evidence="1" type="ORF">SAMN05421854_104253</name>
</gene>
<dbReference type="EMBL" id="FOWC01000004">
    <property type="protein sequence ID" value="SFP16687.1"/>
    <property type="molecule type" value="Genomic_DNA"/>
</dbReference>
<sequence>MPRLVLVLHEHAMLYEVAIAAEVFGVDRSALSPTGAWYDVVVACPERSPRHWLPHLPAIGVSEIGEAAADLIVVPSTDSPGEEIDPALAAALRDAHASGVRIARSSSPRRACWMTGSRPPTGCTPTTWPAAIRA</sequence>
<evidence type="ECO:0008006" key="3">
    <source>
        <dbReference type="Google" id="ProtNLM"/>
    </source>
</evidence>
<protein>
    <recommendedName>
        <fullName evidence="3">DJ-1/PfpI family protein</fullName>
    </recommendedName>
</protein>
<organism evidence="1 2">
    <name type="scientific">Amycolatopsis rubida</name>
    <dbReference type="NCBI Taxonomy" id="112413"/>
    <lineage>
        <taxon>Bacteria</taxon>
        <taxon>Bacillati</taxon>
        <taxon>Actinomycetota</taxon>
        <taxon>Actinomycetes</taxon>
        <taxon>Pseudonocardiales</taxon>
        <taxon>Pseudonocardiaceae</taxon>
        <taxon>Amycolatopsis</taxon>
    </lineage>
</organism>